<dbReference type="InterPro" id="IPR042189">
    <property type="entry name" value="RNA_pol_sigma_70_r1_1_sf"/>
</dbReference>
<feature type="domain" description="RNA polymerase sigma-70" evidence="7">
    <location>
        <begin position="172"/>
        <end position="185"/>
    </location>
</feature>
<dbReference type="NCBIfam" id="TIGR02937">
    <property type="entry name" value="sigma70-ECF"/>
    <property type="match status" value="1"/>
</dbReference>
<keyword evidence="10" id="KW-1185">Reference proteome</keyword>
<dbReference type="SUPFAM" id="SSF88946">
    <property type="entry name" value="Sigma2 domain of RNA polymerase sigma factors"/>
    <property type="match status" value="1"/>
</dbReference>
<dbReference type="Pfam" id="PF04545">
    <property type="entry name" value="Sigma70_r4"/>
    <property type="match status" value="1"/>
</dbReference>
<keyword evidence="4 5" id="KW-0804">Transcription</keyword>
<keyword evidence="2 5" id="KW-0731">Sigma factor</keyword>
<dbReference type="Pfam" id="PF04542">
    <property type="entry name" value="Sigma70_r2"/>
    <property type="match status" value="1"/>
</dbReference>
<dbReference type="InterPro" id="IPR007127">
    <property type="entry name" value="RNA_pol_sigma_70_r1_1"/>
</dbReference>
<gene>
    <name evidence="9" type="ORF">Gocc_1282</name>
</gene>
<dbReference type="Pfam" id="PF04539">
    <property type="entry name" value="Sigma70_r3"/>
    <property type="match status" value="1"/>
</dbReference>
<dbReference type="InterPro" id="IPR013324">
    <property type="entry name" value="RNA_pol_sigma_r3/r4-like"/>
</dbReference>
<dbReference type="PROSITE" id="PS00716">
    <property type="entry name" value="SIGMA70_2"/>
    <property type="match status" value="1"/>
</dbReference>
<dbReference type="PANTHER" id="PTHR30603">
    <property type="entry name" value="RNA POLYMERASE SIGMA FACTOR RPO"/>
    <property type="match status" value="1"/>
</dbReference>
<evidence type="ECO:0000313" key="10">
    <source>
        <dbReference type="Proteomes" id="UP000254134"/>
    </source>
</evidence>
<evidence type="ECO:0000256" key="6">
    <source>
        <dbReference type="SAM" id="MobiDB-lite"/>
    </source>
</evidence>
<dbReference type="PROSITE" id="PS00715">
    <property type="entry name" value="SIGMA70_1"/>
    <property type="match status" value="1"/>
</dbReference>
<evidence type="ECO:0000256" key="3">
    <source>
        <dbReference type="ARBA" id="ARBA00023125"/>
    </source>
</evidence>
<comment type="similarity">
    <text evidence="5">Belongs to the sigma-70 factor family.</text>
</comment>
<comment type="caution">
    <text evidence="9">The sequence shown here is derived from an EMBL/GenBank/DDBJ whole genome shotgun (WGS) entry which is preliminary data.</text>
</comment>
<dbReference type="InterPro" id="IPR009042">
    <property type="entry name" value="RNA_pol_sigma70_r1_2"/>
</dbReference>
<dbReference type="GO" id="GO:0003677">
    <property type="term" value="F:DNA binding"/>
    <property type="evidence" value="ECO:0007669"/>
    <property type="project" value="UniProtKB-KW"/>
</dbReference>
<organism evidence="9 10">
    <name type="scientific">Gaiella occulta</name>
    <dbReference type="NCBI Taxonomy" id="1002870"/>
    <lineage>
        <taxon>Bacteria</taxon>
        <taxon>Bacillati</taxon>
        <taxon>Actinomycetota</taxon>
        <taxon>Thermoleophilia</taxon>
        <taxon>Gaiellales</taxon>
        <taxon>Gaiellaceae</taxon>
        <taxon>Gaiella</taxon>
    </lineage>
</organism>
<evidence type="ECO:0000256" key="2">
    <source>
        <dbReference type="ARBA" id="ARBA00023082"/>
    </source>
</evidence>
<protein>
    <recommendedName>
        <fullName evidence="5">RNA polymerase sigma factor</fullName>
    </recommendedName>
</protein>
<reference evidence="10" key="2">
    <citation type="journal article" date="2019" name="MicrobiologyOpen">
        <title>High-quality draft genome sequence of Gaiella occulta isolated from a 150 meter deep mineral water borehole and comparison with the genome sequences of other deep-branching lineages of the phylum Actinobacteria.</title>
        <authorList>
            <person name="Severino R."/>
            <person name="Froufe H.J.C."/>
            <person name="Barroso C."/>
            <person name="Albuquerque L."/>
            <person name="Lobo-da-Cunha A."/>
            <person name="da Costa M.S."/>
            <person name="Egas C."/>
        </authorList>
    </citation>
    <scope>NUCLEOTIDE SEQUENCE [LARGE SCALE GENOMIC DNA]</scope>
    <source>
        <strain evidence="10">F2-233</strain>
    </source>
</reference>
<dbReference type="InterPro" id="IPR007630">
    <property type="entry name" value="RNA_pol_sigma70_r4"/>
</dbReference>
<evidence type="ECO:0000256" key="4">
    <source>
        <dbReference type="ARBA" id="ARBA00023163"/>
    </source>
</evidence>
<dbReference type="InterPro" id="IPR007627">
    <property type="entry name" value="RNA_pol_sigma70_r2"/>
</dbReference>
<accession>A0A7M2Z0E4</accession>
<evidence type="ECO:0000259" key="7">
    <source>
        <dbReference type="PROSITE" id="PS00715"/>
    </source>
</evidence>
<dbReference type="Proteomes" id="UP000254134">
    <property type="component" value="Unassembled WGS sequence"/>
</dbReference>
<dbReference type="Pfam" id="PF03979">
    <property type="entry name" value="Sigma70_r1_1"/>
    <property type="match status" value="1"/>
</dbReference>
<keyword evidence="3 5" id="KW-0238">DNA-binding</keyword>
<dbReference type="InterPro" id="IPR007624">
    <property type="entry name" value="RNA_pol_sigma70_r3"/>
</dbReference>
<sequence>MTPAHRDGYRQGDASEKGADLSALDPGSTAQPPVEGAGVLELAEARSLFDAGRLAGKLDAEEVALALDELDLDAAQLDEFYSALEDAQIEVVGGDDADKEWEADAEISTDTLQLFLKDIGKVPLLSAAQEVELAKRIEAGDHSAKQAMVEANLRLVVSIAKRYRNQGLPFLDLIQEGTIGLVRAAEKFDHRKGFKFSTYATWWIRQAVARAIADKGRTIRMPVHVVEKLNKINRSERKLRAELAREPTAAEIAKDLDLSLAEVEQIRRSAQTPVSLEKPVGDDEESEFGHFLTDETAPLPDEEAEVALRREALRSILGSLSPRERAVLELRYGLDGNQPRTLDEVGRAFNVTRERIRQIEHQSLKKLRALAEASSVRDVA</sequence>
<keyword evidence="1 5" id="KW-0805">Transcription regulation</keyword>
<dbReference type="PANTHER" id="PTHR30603:SF47">
    <property type="entry name" value="RNA POLYMERASE SIGMA FACTOR SIGD, CHLOROPLASTIC"/>
    <property type="match status" value="1"/>
</dbReference>
<name>A0A7M2Z0E4_9ACTN</name>
<dbReference type="GO" id="GO:0016987">
    <property type="term" value="F:sigma factor activity"/>
    <property type="evidence" value="ECO:0007669"/>
    <property type="project" value="UniProtKB-KW"/>
</dbReference>
<dbReference type="Gene3D" id="1.10.220.120">
    <property type="entry name" value="Sigma-70 factor, region 1.1"/>
    <property type="match status" value="1"/>
</dbReference>
<dbReference type="CDD" id="cd06171">
    <property type="entry name" value="Sigma70_r4"/>
    <property type="match status" value="1"/>
</dbReference>
<dbReference type="FunFam" id="1.10.601.10:FF:000001">
    <property type="entry name" value="RNA polymerase sigma factor SigA"/>
    <property type="match status" value="1"/>
</dbReference>
<feature type="compositionally biased region" description="Basic and acidic residues" evidence="6">
    <location>
        <begin position="1"/>
        <end position="19"/>
    </location>
</feature>
<comment type="function">
    <text evidence="5">Sigma factors are initiation factors that promote the attachment of RNA polymerase to specific initiation sites and are then released.</text>
</comment>
<reference evidence="9 10" key="1">
    <citation type="submission" date="2018-07" db="EMBL/GenBank/DDBJ databases">
        <title>High-quality-draft genome sequence of Gaiella occulta.</title>
        <authorList>
            <person name="Severino R."/>
            <person name="Froufe H.J.C."/>
            <person name="Rainey F.A."/>
            <person name="Barroso C."/>
            <person name="Albuquerque L."/>
            <person name="Lobo-Da-Cunha A."/>
            <person name="Da Costa M.S."/>
            <person name="Egas C."/>
        </authorList>
    </citation>
    <scope>NUCLEOTIDE SEQUENCE [LARGE SCALE GENOMIC DNA]</scope>
    <source>
        <strain evidence="9 10">F2-233</strain>
    </source>
</reference>
<dbReference type="InterPro" id="IPR050239">
    <property type="entry name" value="Sigma-70_RNA_pol_init_factors"/>
</dbReference>
<dbReference type="GO" id="GO:0006352">
    <property type="term" value="P:DNA-templated transcription initiation"/>
    <property type="evidence" value="ECO:0007669"/>
    <property type="project" value="InterPro"/>
</dbReference>
<dbReference type="Gene3D" id="1.10.10.10">
    <property type="entry name" value="Winged helix-like DNA-binding domain superfamily/Winged helix DNA-binding domain"/>
    <property type="match status" value="2"/>
</dbReference>
<feature type="region of interest" description="Disordered" evidence="6">
    <location>
        <begin position="1"/>
        <end position="34"/>
    </location>
</feature>
<dbReference type="InterPro" id="IPR014284">
    <property type="entry name" value="RNA_pol_sigma-70_dom"/>
</dbReference>
<dbReference type="SUPFAM" id="SSF88659">
    <property type="entry name" value="Sigma3 and sigma4 domains of RNA polymerase sigma factors"/>
    <property type="match status" value="2"/>
</dbReference>
<dbReference type="Gene3D" id="1.10.601.10">
    <property type="entry name" value="RNA Polymerase Primary Sigma Factor"/>
    <property type="match status" value="2"/>
</dbReference>
<proteinExistence type="inferred from homology"/>
<dbReference type="PRINTS" id="PR00046">
    <property type="entry name" value="SIGMA70FCT"/>
</dbReference>
<dbReference type="InterPro" id="IPR000943">
    <property type="entry name" value="RNA_pol_sigma70"/>
</dbReference>
<evidence type="ECO:0000256" key="5">
    <source>
        <dbReference type="RuleBase" id="RU362124"/>
    </source>
</evidence>
<dbReference type="InterPro" id="IPR013325">
    <property type="entry name" value="RNA_pol_sigma_r2"/>
</dbReference>
<feature type="domain" description="RNA polymerase sigma-70" evidence="8">
    <location>
        <begin position="341"/>
        <end position="367"/>
    </location>
</feature>
<dbReference type="AlphaFoldDB" id="A0A7M2Z0E4"/>
<dbReference type="EMBL" id="QQZY01000002">
    <property type="protein sequence ID" value="RDI75484.1"/>
    <property type="molecule type" value="Genomic_DNA"/>
</dbReference>
<dbReference type="Pfam" id="PF00140">
    <property type="entry name" value="Sigma70_r1_2"/>
    <property type="match status" value="1"/>
</dbReference>
<evidence type="ECO:0000259" key="8">
    <source>
        <dbReference type="PROSITE" id="PS00716"/>
    </source>
</evidence>
<evidence type="ECO:0000256" key="1">
    <source>
        <dbReference type="ARBA" id="ARBA00023015"/>
    </source>
</evidence>
<dbReference type="InterPro" id="IPR036388">
    <property type="entry name" value="WH-like_DNA-bd_sf"/>
</dbReference>
<evidence type="ECO:0000313" key="9">
    <source>
        <dbReference type="EMBL" id="RDI75484.1"/>
    </source>
</evidence>